<dbReference type="EMBL" id="DVFI01000143">
    <property type="protein sequence ID" value="HIQ63973.1"/>
    <property type="molecule type" value="Genomic_DNA"/>
</dbReference>
<comment type="caution">
    <text evidence="3">The sequence shown here is derived from an EMBL/GenBank/DDBJ whole genome shotgun (WGS) entry which is preliminary data.</text>
</comment>
<gene>
    <name evidence="3" type="ORF">IAA66_10415</name>
</gene>
<evidence type="ECO:0000313" key="3">
    <source>
        <dbReference type="EMBL" id="HIQ63973.1"/>
    </source>
</evidence>
<dbReference type="Gene3D" id="2.60.40.1140">
    <property type="entry name" value="Collagen-binding surface protein Cna, B-type domain"/>
    <property type="match status" value="1"/>
</dbReference>
<organism evidence="3 4">
    <name type="scientific">Candidatus Avichristensenella intestinipullorum</name>
    <dbReference type="NCBI Taxonomy" id="2840693"/>
    <lineage>
        <taxon>Bacteria</taxon>
        <taxon>Bacillati</taxon>
        <taxon>Bacillota</taxon>
        <taxon>Clostridia</taxon>
        <taxon>Candidatus Avichristensenella</taxon>
    </lineage>
</organism>
<dbReference type="Proteomes" id="UP000886819">
    <property type="component" value="Unassembled WGS sequence"/>
</dbReference>
<protein>
    <recommendedName>
        <fullName evidence="2">DUF7601 domain-containing protein</fullName>
    </recommendedName>
</protein>
<name>A0A9D0Z040_9FIRM</name>
<evidence type="ECO:0000259" key="2">
    <source>
        <dbReference type="Pfam" id="PF24547"/>
    </source>
</evidence>
<evidence type="ECO:0000313" key="4">
    <source>
        <dbReference type="Proteomes" id="UP000886819"/>
    </source>
</evidence>
<keyword evidence="1" id="KW-0732">Signal</keyword>
<dbReference type="Pfam" id="PF24547">
    <property type="entry name" value="DUF7601"/>
    <property type="match status" value="1"/>
</dbReference>
<proteinExistence type="predicted"/>
<reference evidence="3" key="1">
    <citation type="submission" date="2020-10" db="EMBL/GenBank/DDBJ databases">
        <authorList>
            <person name="Gilroy R."/>
        </authorList>
    </citation>
    <scope>NUCLEOTIDE SEQUENCE</scope>
    <source>
        <strain evidence="3">ChiHile30-977</strain>
    </source>
</reference>
<evidence type="ECO:0000256" key="1">
    <source>
        <dbReference type="SAM" id="SignalP"/>
    </source>
</evidence>
<accession>A0A9D0Z040</accession>
<dbReference type="AlphaFoldDB" id="A0A9D0Z040"/>
<feature type="chain" id="PRO_5039594273" description="DUF7601 domain-containing protein" evidence="1">
    <location>
        <begin position="27"/>
        <end position="105"/>
    </location>
</feature>
<feature type="signal peptide" evidence="1">
    <location>
        <begin position="1"/>
        <end position="26"/>
    </location>
</feature>
<dbReference type="InterPro" id="IPR055382">
    <property type="entry name" value="DUF7601"/>
</dbReference>
<reference evidence="3" key="2">
    <citation type="journal article" date="2021" name="PeerJ">
        <title>Extensive microbial diversity within the chicken gut microbiome revealed by metagenomics and culture.</title>
        <authorList>
            <person name="Gilroy R."/>
            <person name="Ravi A."/>
            <person name="Getino M."/>
            <person name="Pursley I."/>
            <person name="Horton D.L."/>
            <person name="Alikhan N.F."/>
            <person name="Baker D."/>
            <person name="Gharbi K."/>
            <person name="Hall N."/>
            <person name="Watson M."/>
            <person name="Adriaenssens E.M."/>
            <person name="Foster-Nyarko E."/>
            <person name="Jarju S."/>
            <person name="Secka A."/>
            <person name="Antonio M."/>
            <person name="Oren A."/>
            <person name="Chaudhuri R.R."/>
            <person name="La Ragione R."/>
            <person name="Hildebrand F."/>
            <person name="Pallen M.J."/>
        </authorList>
    </citation>
    <scope>NUCLEOTIDE SEQUENCE</scope>
    <source>
        <strain evidence="3">ChiHile30-977</strain>
    </source>
</reference>
<feature type="domain" description="DUF7601" evidence="2">
    <location>
        <begin position="33"/>
        <end position="105"/>
    </location>
</feature>
<sequence length="105" mass="11188">MRLRCFLVWMAACLVAALTPLAPALASESMHFLTVSVEVTGAGMQEADKEREWAFTVKLMDQGGNMLNGECPYMGNSTVAGVDQPENGTLTFTGGTSNAFSLKHG</sequence>